<accession>A0A8J6AXG7</accession>
<dbReference type="CDD" id="cd00831">
    <property type="entry name" value="CHS_like"/>
    <property type="match status" value="1"/>
</dbReference>
<sequence length="463" mass="51729">MDYDTLANSHFAALILPVSFLLFAVLFKFFSKKNRVFVRDFYVYQPDPSMRHNAQFAYDNVIMNLNVSTENKAFLGKMLLRSGLGDDTAVPNNVIDLDFSSQANQKEMEMYLQEALDGLFARTGMKPNEVDFLVVNCSCFVPTPSMTAWIVNHYNMPSRVRTFQIGGMGCSASMIGVDMINDLLKANPGKNAVLVSTEVLTSQMYHGEDPSYSLQGALFRSGAAAILFDSKASRKNRYEVKTCIRTHNGRDDTAYSCILLQEDAQGHTGVRLTKDIPKVAGKAIEANMTRLGEELLPISEKLKFAWYNMLLPKLGRKGKTYVPNFKKCIDAYCIHTGGRAVIDTVEKNLGLSHEQVEASRATLCQYGNTSSSSVWYELAYLEQHKLVRPGNTVWQLAFGSGFMANSVILKALPACKKSPVDFNVHKPDWRWTPEQPSPKITFTPDVQACIDAHRAKRAAEAKH</sequence>
<organism evidence="5 6">
    <name type="scientific">Carpediemonas membranifera</name>
    <dbReference type="NCBI Taxonomy" id="201153"/>
    <lineage>
        <taxon>Eukaryota</taxon>
        <taxon>Metamonada</taxon>
        <taxon>Carpediemonas-like organisms</taxon>
        <taxon>Carpediemonas</taxon>
    </lineage>
</organism>
<dbReference type="Pfam" id="PF02797">
    <property type="entry name" value="Chal_sti_synt_C"/>
    <property type="match status" value="1"/>
</dbReference>
<feature type="transmembrane region" description="Helical" evidence="2">
    <location>
        <begin position="12"/>
        <end position="30"/>
    </location>
</feature>
<dbReference type="Gene3D" id="3.40.47.10">
    <property type="match status" value="1"/>
</dbReference>
<comment type="pathway">
    <text evidence="1">Lipid metabolism; fatty acid biosynthesis.</text>
</comment>
<dbReference type="PIRSF" id="PIRSF036417">
    <property type="entry name" value="3-ktacl-CoA_syn"/>
    <property type="match status" value="1"/>
</dbReference>
<dbReference type="OrthoDB" id="329835at2759"/>
<feature type="domain" description="FAE" evidence="4">
    <location>
        <begin position="31"/>
        <end position="307"/>
    </location>
</feature>
<gene>
    <name evidence="5" type="ORF">J8273_0117</name>
</gene>
<dbReference type="AlphaFoldDB" id="A0A8J6AXG7"/>
<dbReference type="InterPro" id="IPR016039">
    <property type="entry name" value="Thiolase-like"/>
</dbReference>
<dbReference type="GO" id="GO:0016747">
    <property type="term" value="F:acyltransferase activity, transferring groups other than amino-acyl groups"/>
    <property type="evidence" value="ECO:0007669"/>
    <property type="project" value="InterPro"/>
</dbReference>
<name>A0A8J6AXG7_9EUKA</name>
<evidence type="ECO:0000256" key="2">
    <source>
        <dbReference type="SAM" id="Phobius"/>
    </source>
</evidence>
<keyword evidence="2" id="KW-0472">Membrane</keyword>
<keyword evidence="1" id="KW-0808">Transferase</keyword>
<keyword evidence="6" id="KW-1185">Reference proteome</keyword>
<keyword evidence="1" id="KW-0012">Acyltransferase</keyword>
<dbReference type="GO" id="GO:0016020">
    <property type="term" value="C:membrane"/>
    <property type="evidence" value="ECO:0007669"/>
    <property type="project" value="InterPro"/>
</dbReference>
<evidence type="ECO:0000313" key="6">
    <source>
        <dbReference type="Proteomes" id="UP000717585"/>
    </source>
</evidence>
<evidence type="ECO:0000259" key="4">
    <source>
        <dbReference type="Pfam" id="PF08392"/>
    </source>
</evidence>
<dbReference type="InterPro" id="IPR013601">
    <property type="entry name" value="FAE1_typ3_polyketide_synth"/>
</dbReference>
<dbReference type="Proteomes" id="UP000717585">
    <property type="component" value="Unassembled WGS sequence"/>
</dbReference>
<dbReference type="GO" id="GO:0006633">
    <property type="term" value="P:fatty acid biosynthetic process"/>
    <property type="evidence" value="ECO:0007669"/>
    <property type="project" value="UniProtKB-UniPathway"/>
</dbReference>
<protein>
    <recommendedName>
        <fullName evidence="1">3-ketoacyl-CoA synthase</fullName>
        <ecNumber evidence="1">2.3.1.-</ecNumber>
    </recommendedName>
</protein>
<proteinExistence type="inferred from homology"/>
<dbReference type="InterPro" id="IPR012328">
    <property type="entry name" value="Chalcone/stilbene_synt_C"/>
</dbReference>
<dbReference type="EMBL" id="JAHDYR010000012">
    <property type="protein sequence ID" value="KAG9394910.1"/>
    <property type="molecule type" value="Genomic_DNA"/>
</dbReference>
<dbReference type="Pfam" id="PF08392">
    <property type="entry name" value="FAE1_CUT1_RppA"/>
    <property type="match status" value="1"/>
</dbReference>
<dbReference type="UniPathway" id="UPA00094"/>
<feature type="domain" description="Chalcone/stilbene synthase C-terminal" evidence="3">
    <location>
        <begin position="332"/>
        <end position="413"/>
    </location>
</feature>
<keyword evidence="2" id="KW-0812">Transmembrane</keyword>
<dbReference type="InterPro" id="IPR012392">
    <property type="entry name" value="3-ktacl-CoA_syn"/>
</dbReference>
<dbReference type="SUPFAM" id="SSF53901">
    <property type="entry name" value="Thiolase-like"/>
    <property type="match status" value="1"/>
</dbReference>
<comment type="caution">
    <text evidence="5">The sequence shown here is derived from an EMBL/GenBank/DDBJ whole genome shotgun (WGS) entry which is preliminary data.</text>
</comment>
<comment type="similarity">
    <text evidence="1">Belongs to the thiolase-like superfamily. Chalcone/stilbene synthases family.</text>
</comment>
<dbReference type="PANTHER" id="PTHR31561">
    <property type="entry name" value="3-KETOACYL-COA SYNTHASE"/>
    <property type="match status" value="1"/>
</dbReference>
<reference evidence="5" key="1">
    <citation type="submission" date="2021-05" db="EMBL/GenBank/DDBJ databases">
        <title>A free-living protist that lacks canonical eukaryotic 1 DNA replication and segregation systems.</title>
        <authorList>
            <person name="Salas-Leiva D.E."/>
            <person name="Tromer E.C."/>
            <person name="Curtis B.A."/>
            <person name="Jerlstrom-Hultqvist J."/>
            <person name="Kolisko M."/>
            <person name="Yi Z."/>
            <person name="Salas-Leiva J.S."/>
            <person name="Gallot-Lavallee L."/>
            <person name="Kops G.J.P.L."/>
            <person name="Archibald J.M."/>
            <person name="Simpson A.G.B."/>
            <person name="Roger A.J."/>
        </authorList>
    </citation>
    <scope>NUCLEOTIDE SEQUENCE</scope>
    <source>
        <strain evidence="5">BICM</strain>
    </source>
</reference>
<evidence type="ECO:0000313" key="5">
    <source>
        <dbReference type="EMBL" id="KAG9394910.1"/>
    </source>
</evidence>
<dbReference type="EC" id="2.3.1.-" evidence="1"/>
<evidence type="ECO:0000259" key="3">
    <source>
        <dbReference type="Pfam" id="PF02797"/>
    </source>
</evidence>
<evidence type="ECO:0000256" key="1">
    <source>
        <dbReference type="PIRNR" id="PIRNR036417"/>
    </source>
</evidence>
<keyword evidence="2" id="KW-1133">Transmembrane helix</keyword>